<feature type="compositionally biased region" description="Basic residues" evidence="1">
    <location>
        <begin position="102"/>
        <end position="118"/>
    </location>
</feature>
<dbReference type="Proteomes" id="UP000215483">
    <property type="component" value="Unassembled WGS sequence"/>
</dbReference>
<evidence type="ECO:0000256" key="1">
    <source>
        <dbReference type="SAM" id="MobiDB-lite"/>
    </source>
</evidence>
<evidence type="ECO:0000313" key="2">
    <source>
        <dbReference type="EMBL" id="OXY90978.1"/>
    </source>
</evidence>
<organism evidence="2 3">
    <name type="scientific">Streptomyces diastatochromogenes</name>
    <dbReference type="NCBI Taxonomy" id="42236"/>
    <lineage>
        <taxon>Bacteria</taxon>
        <taxon>Bacillati</taxon>
        <taxon>Actinomycetota</taxon>
        <taxon>Actinomycetes</taxon>
        <taxon>Kitasatosporales</taxon>
        <taxon>Streptomycetaceae</taxon>
        <taxon>Streptomyces</taxon>
    </lineage>
</organism>
<dbReference type="AlphaFoldDB" id="A0A233S5J6"/>
<name>A0A233S5J6_STRDA</name>
<gene>
    <name evidence="2" type="ORF">BEK98_32170</name>
</gene>
<comment type="caution">
    <text evidence="2">The sequence shown here is derived from an EMBL/GenBank/DDBJ whole genome shotgun (WGS) entry which is preliminary data.</text>
</comment>
<dbReference type="EMBL" id="MCGQ01000033">
    <property type="protein sequence ID" value="OXY90978.1"/>
    <property type="molecule type" value="Genomic_DNA"/>
</dbReference>
<accession>A0A233S5J6</accession>
<evidence type="ECO:0000313" key="3">
    <source>
        <dbReference type="Proteomes" id="UP000215483"/>
    </source>
</evidence>
<sequence length="133" mass="14819">MRATSFADDYATLSAVPHAAGLVENEPGGLLTVHAPRRSSSGVRRGHPQPIRICTIPEISLVGRTEDQLIEDRLPFEGGVARDREQARGQIIATRTACRSSTTRRRRSRTRRPPRTRRSGCGDRPRQIEHLSD</sequence>
<protein>
    <submittedName>
        <fullName evidence="2">Uncharacterized protein</fullName>
    </submittedName>
</protein>
<feature type="region of interest" description="Disordered" evidence="1">
    <location>
        <begin position="81"/>
        <end position="133"/>
    </location>
</feature>
<keyword evidence="3" id="KW-1185">Reference proteome</keyword>
<proteinExistence type="predicted"/>
<reference evidence="2 3" key="1">
    <citation type="submission" date="2016-07" db="EMBL/GenBank/DDBJ databases">
        <title>Draft genome of Streptomyces diastatochromogenes.</title>
        <authorList>
            <person name="Podduturi R."/>
            <person name="Lukassen M.B."/>
            <person name="Clausen N."/>
            <person name="Nielsen J.L."/>
            <person name="Jorgensen N.O."/>
        </authorList>
    </citation>
    <scope>NUCLEOTIDE SEQUENCE [LARGE SCALE GENOMIC DNA]</scope>
    <source>
        <strain evidence="2 3">DSM 40608</strain>
    </source>
</reference>
<feature type="compositionally biased region" description="Basic and acidic residues" evidence="1">
    <location>
        <begin position="120"/>
        <end position="133"/>
    </location>
</feature>